<gene>
    <name evidence="2" type="ORF">HMPREF9725_00487</name>
</gene>
<evidence type="ECO:0000256" key="1">
    <source>
        <dbReference type="SAM" id="SignalP"/>
    </source>
</evidence>
<dbReference type="RefSeq" id="WP_002687372.1">
    <property type="nucleotide sequence ID" value="NZ_CM001794.1"/>
</dbReference>
<sequence length="207" mass="23510">MKKLLISISLLGFCLSGAFAAEFSLGGYVGSVVEQSTEKDYGTTLTGLPQFGITLNVDFENFGFNASFGIDFLAQSWKNNVGNNVKSNTSNESILITPYIPFRYKKFMFTFGPTVGLKFYQYKFVNTTTDYKRNIHWLYVVFGGEFETRYAITDHLKAFLNLGLFTDSGIVETKREQTGLSNYELSKFRWVSNNLYFVPKIGVVYTF</sequence>
<dbReference type="PATRIC" id="fig|999431.4.peg.504"/>
<keyword evidence="1" id="KW-0732">Signal</keyword>
<dbReference type="HOGENOM" id="CLU_1325873_0_0_12"/>
<evidence type="ECO:0000313" key="2">
    <source>
        <dbReference type="EMBL" id="EMB33362.1"/>
    </source>
</evidence>
<evidence type="ECO:0008006" key="3">
    <source>
        <dbReference type="Google" id="ProtNLM"/>
    </source>
</evidence>
<dbReference type="Proteomes" id="UP000011708">
    <property type="component" value="Chromosome"/>
</dbReference>
<dbReference type="EMBL" id="AGDW01000008">
    <property type="protein sequence ID" value="EMB33362.1"/>
    <property type="molecule type" value="Genomic_DNA"/>
</dbReference>
<organism evidence="2">
    <name type="scientific">Treponema denticola H1-T</name>
    <dbReference type="NCBI Taxonomy" id="999431"/>
    <lineage>
        <taxon>Bacteria</taxon>
        <taxon>Pseudomonadati</taxon>
        <taxon>Spirochaetota</taxon>
        <taxon>Spirochaetia</taxon>
        <taxon>Spirochaetales</taxon>
        <taxon>Treponemataceae</taxon>
        <taxon>Treponema</taxon>
    </lineage>
</organism>
<protein>
    <recommendedName>
        <fullName evidence="3">Outer membrane protein beta-barrel domain-containing protein</fullName>
    </recommendedName>
</protein>
<feature type="signal peptide" evidence="1">
    <location>
        <begin position="1"/>
        <end position="20"/>
    </location>
</feature>
<reference evidence="2" key="1">
    <citation type="submission" date="2012-01" db="EMBL/GenBank/DDBJ databases">
        <title>The Genome Sequence of Treponema denticola H1-T.</title>
        <authorList>
            <consortium name="The Broad Institute Genome Sequencing Platform"/>
            <person name="Earl A."/>
            <person name="Ward D."/>
            <person name="Feldgarden M."/>
            <person name="Gevers D."/>
            <person name="Blanton J.M."/>
            <person name="Fenno C.J."/>
            <person name="Baranova O.V."/>
            <person name="Mathney J."/>
            <person name="Dewhirst F.E."/>
            <person name="Izard J."/>
            <person name="Young S.K."/>
            <person name="Zeng Q."/>
            <person name="Gargeya S."/>
            <person name="Fitzgerald M."/>
            <person name="Haas B."/>
            <person name="Abouelleil A."/>
            <person name="Alvarado L."/>
            <person name="Arachchi H.M."/>
            <person name="Berlin A."/>
            <person name="Chapman S.B."/>
            <person name="Gearin G."/>
            <person name="Goldberg J."/>
            <person name="Griggs A."/>
            <person name="Gujja S."/>
            <person name="Hansen M."/>
            <person name="Heiman D."/>
            <person name="Howarth C."/>
            <person name="Larimer J."/>
            <person name="Lui A."/>
            <person name="MacDonald P.J.P."/>
            <person name="McCowen C."/>
            <person name="Montmayeur A."/>
            <person name="Murphy C."/>
            <person name="Neiman D."/>
            <person name="Pearson M."/>
            <person name="Priest M."/>
            <person name="Roberts A."/>
            <person name="Saif S."/>
            <person name="Shea T."/>
            <person name="Sisk P."/>
            <person name="Stolte C."/>
            <person name="Sykes S."/>
            <person name="Wortman J."/>
            <person name="Nusbaum C."/>
            <person name="Birren B."/>
        </authorList>
    </citation>
    <scope>NUCLEOTIDE SEQUENCE [LARGE SCALE GENOMIC DNA]</scope>
    <source>
        <strain evidence="2">H1-T</strain>
    </source>
</reference>
<name>M2C7S0_TREDN</name>
<comment type="caution">
    <text evidence="2">The sequence shown here is derived from an EMBL/GenBank/DDBJ whole genome shotgun (WGS) entry which is preliminary data.</text>
</comment>
<accession>M2C7S0</accession>
<proteinExistence type="predicted"/>
<feature type="chain" id="PRO_5004021601" description="Outer membrane protein beta-barrel domain-containing protein" evidence="1">
    <location>
        <begin position="21"/>
        <end position="207"/>
    </location>
</feature>
<dbReference type="AlphaFoldDB" id="M2C7S0"/>